<dbReference type="PIRSF" id="PIRSF019435">
    <property type="entry name" value="UCP019435"/>
    <property type="match status" value="1"/>
</dbReference>
<dbReference type="KEGG" id="dph:EHF33_15970"/>
<accession>A0A3G8YJB4</accession>
<reference evidence="1 2" key="1">
    <citation type="submission" date="2018-11" db="EMBL/GenBank/DDBJ databases">
        <title>Deinococcus shelandsis sp. nov., isolated from South Shetland Islands soil of Antarctica.</title>
        <authorList>
            <person name="Tian J."/>
        </authorList>
    </citation>
    <scope>NUCLEOTIDE SEQUENCE [LARGE SCALE GENOMIC DNA]</scope>
    <source>
        <strain evidence="1 2">S14-83T</strain>
    </source>
</reference>
<dbReference type="OrthoDB" id="5292613at2"/>
<name>A0A3G8YJB4_9DEIO</name>
<evidence type="ECO:0000313" key="2">
    <source>
        <dbReference type="Proteomes" id="UP000276417"/>
    </source>
</evidence>
<dbReference type="Pfam" id="PF05626">
    <property type="entry name" value="DUF790"/>
    <property type="match status" value="1"/>
</dbReference>
<proteinExistence type="predicted"/>
<dbReference type="EMBL" id="CP034184">
    <property type="protein sequence ID" value="AZI44377.1"/>
    <property type="molecule type" value="Genomic_DNA"/>
</dbReference>
<dbReference type="RefSeq" id="WP_124873954.1">
    <property type="nucleotide sequence ID" value="NZ_CP034184.1"/>
</dbReference>
<gene>
    <name evidence="1" type="ORF">EHF33_15970</name>
</gene>
<dbReference type="PANTHER" id="PTHR39640:SF1">
    <property type="entry name" value="DUF790 FAMILY PROTEIN"/>
    <property type="match status" value="1"/>
</dbReference>
<evidence type="ECO:0000313" key="1">
    <source>
        <dbReference type="EMBL" id="AZI44377.1"/>
    </source>
</evidence>
<protein>
    <submittedName>
        <fullName evidence="1">DUF790 family protein</fullName>
    </submittedName>
</protein>
<sequence>MLPTELLMFKVKAGIVEPRLLKPNPTHTALIARLIELFETSVGKRRFELSEELKTLEEGRRDYRVVRGLAHILAGDHSTFATGGVLSPPLVRARLFELSQAHPPARFRRQDLLEQVGRSLGADPQEVADALYADLPDQQTLVSFEAPDPQILLDRYNLAQAQGLLYRAYSLIITARRNEPARYRQLISYVKFFGLMVTVEGDSDYGFTLTLDGPTSLFGGTTRYGLSLAKFLPALLHVTEWDLSAALKPRKDLAWIDPTDTEWSFQLTSEDGYVSHYPPPKEFDSALESGFADRFAKLKSPWTLEREVDLVPIPGGVIIPDFRLLHEDGRSVLLEIVGYWRPDYLTKKFDRLKKSGRMDIIVAISERLNLEKAGIKLDAFSEQVISFKGVLDPKRVLELAEVLAVQPTERAKKKRIKGKLQ</sequence>
<keyword evidence="2" id="KW-1185">Reference proteome</keyword>
<dbReference type="AlphaFoldDB" id="A0A3G8YJB4"/>
<dbReference type="PANTHER" id="PTHR39640">
    <property type="entry name" value="VNG6129C"/>
    <property type="match status" value="1"/>
</dbReference>
<dbReference type="InterPro" id="IPR008508">
    <property type="entry name" value="Bax1"/>
</dbReference>
<organism evidence="1 2">
    <name type="scientific">Deinococcus psychrotolerans</name>
    <dbReference type="NCBI Taxonomy" id="2489213"/>
    <lineage>
        <taxon>Bacteria</taxon>
        <taxon>Thermotogati</taxon>
        <taxon>Deinococcota</taxon>
        <taxon>Deinococci</taxon>
        <taxon>Deinococcales</taxon>
        <taxon>Deinococcaceae</taxon>
        <taxon>Deinococcus</taxon>
    </lineage>
</organism>
<dbReference type="Proteomes" id="UP000276417">
    <property type="component" value="Chromosome 2"/>
</dbReference>